<gene>
    <name evidence="2" type="ORF">S12H4_11299</name>
</gene>
<dbReference type="AlphaFoldDB" id="X1QLN0"/>
<accession>X1QLN0</accession>
<evidence type="ECO:0000259" key="1">
    <source>
        <dbReference type="Pfam" id="PF05763"/>
    </source>
</evidence>
<feature type="non-terminal residue" evidence="2">
    <location>
        <position position="1"/>
    </location>
</feature>
<evidence type="ECO:0000313" key="2">
    <source>
        <dbReference type="EMBL" id="GAI69407.1"/>
    </source>
</evidence>
<feature type="domain" description="DUF835" evidence="1">
    <location>
        <begin position="159"/>
        <end position="256"/>
    </location>
</feature>
<dbReference type="Pfam" id="PF05763">
    <property type="entry name" value="DUF835"/>
    <property type="match status" value="1"/>
</dbReference>
<proteinExistence type="predicted"/>
<dbReference type="InterPro" id="IPR008553">
    <property type="entry name" value="DUF835"/>
</dbReference>
<protein>
    <recommendedName>
        <fullName evidence="1">DUF835 domain-containing protein</fullName>
    </recommendedName>
</protein>
<sequence>DLSDAYLQMLNKLQTIIPGKELGVSVLKFDEYIEAMGLSSVVYLNGFEKLVFDSEKFAQKDIGETIDSVVRTLKEIVKPEKLSQEFSNAFAETYKILKSRSKDYANKWVGGMLHQHGGFFSRTRILEGISQEVRIPRFLREFIPGTVHLFKEEKPTAAYKDLKEALNHGFVSLCISKLGPEKVRKRYGVGRASIFWLTFEKGERTISPKDIDKLKKTVSEFVEGTRPGIVLLDCLDQIKFANGFQKSLAILKDLRNLC</sequence>
<organism evidence="2">
    <name type="scientific">marine sediment metagenome</name>
    <dbReference type="NCBI Taxonomy" id="412755"/>
    <lineage>
        <taxon>unclassified sequences</taxon>
        <taxon>metagenomes</taxon>
        <taxon>ecological metagenomes</taxon>
    </lineage>
</organism>
<name>X1QLN0_9ZZZZ</name>
<comment type="caution">
    <text evidence="2">The sequence shown here is derived from an EMBL/GenBank/DDBJ whole genome shotgun (WGS) entry which is preliminary data.</text>
</comment>
<feature type="non-terminal residue" evidence="2">
    <location>
        <position position="258"/>
    </location>
</feature>
<dbReference type="EMBL" id="BARW01005039">
    <property type="protein sequence ID" value="GAI69407.1"/>
    <property type="molecule type" value="Genomic_DNA"/>
</dbReference>
<reference evidence="2" key="1">
    <citation type="journal article" date="2014" name="Front. Microbiol.">
        <title>High frequency of phylogenetically diverse reductive dehalogenase-homologous genes in deep subseafloor sedimentary metagenomes.</title>
        <authorList>
            <person name="Kawai M."/>
            <person name="Futagami T."/>
            <person name="Toyoda A."/>
            <person name="Takaki Y."/>
            <person name="Nishi S."/>
            <person name="Hori S."/>
            <person name="Arai W."/>
            <person name="Tsubouchi T."/>
            <person name="Morono Y."/>
            <person name="Uchiyama I."/>
            <person name="Ito T."/>
            <person name="Fujiyama A."/>
            <person name="Inagaki F."/>
            <person name="Takami H."/>
        </authorList>
    </citation>
    <scope>NUCLEOTIDE SEQUENCE</scope>
    <source>
        <strain evidence="2">Expedition CK06-06</strain>
    </source>
</reference>